<accession>A0AAU9DGP9</accession>
<dbReference type="EMBL" id="AP026801">
    <property type="protein sequence ID" value="BDR57451.1"/>
    <property type="molecule type" value="Genomic_DNA"/>
</dbReference>
<dbReference type="RefSeq" id="WP_317696559.1">
    <property type="nucleotide sequence ID" value="NZ_AP026801.1"/>
</dbReference>
<keyword evidence="9" id="KW-1185">Reference proteome</keyword>
<keyword evidence="2 6" id="KW-0255">Endonuclease</keyword>
<comment type="similarity">
    <text evidence="6">Belongs to the vsr family.</text>
</comment>
<dbReference type="KEGG" id="xak:KIMC2_20130"/>
<dbReference type="Proteomes" id="UP001321804">
    <property type="component" value="Chromosome"/>
</dbReference>
<evidence type="ECO:0000256" key="3">
    <source>
        <dbReference type="ARBA" id="ARBA00022763"/>
    </source>
</evidence>
<keyword evidence="4 6" id="KW-0378">Hydrolase</keyword>
<comment type="function">
    <text evidence="6">May nick specific sequences that contain T:G mispairs resulting from m5C-deamination.</text>
</comment>
<dbReference type="InterPro" id="IPR004603">
    <property type="entry name" value="DNA_mismatch_endonuc_vsr"/>
</dbReference>
<evidence type="ECO:0000256" key="1">
    <source>
        <dbReference type="ARBA" id="ARBA00022722"/>
    </source>
</evidence>
<dbReference type="EC" id="3.1.-.-" evidence="6"/>
<keyword evidence="3 6" id="KW-0227">DNA damage</keyword>
<evidence type="ECO:0000313" key="9">
    <source>
        <dbReference type="Proteomes" id="UP001321804"/>
    </source>
</evidence>
<gene>
    <name evidence="8" type="ORF">KIMC2_20130</name>
</gene>
<dbReference type="GO" id="GO:0016787">
    <property type="term" value="F:hydrolase activity"/>
    <property type="evidence" value="ECO:0007669"/>
    <property type="project" value="UniProtKB-KW"/>
</dbReference>
<dbReference type="CDD" id="cd00221">
    <property type="entry name" value="Vsr"/>
    <property type="match status" value="1"/>
</dbReference>
<dbReference type="PIRSF" id="PIRSF018267">
    <property type="entry name" value="VSR_endonuc"/>
    <property type="match status" value="1"/>
</dbReference>
<dbReference type="Pfam" id="PF04480">
    <property type="entry name" value="DUF559"/>
    <property type="match status" value="1"/>
</dbReference>
<dbReference type="GO" id="GO:0006298">
    <property type="term" value="P:mismatch repair"/>
    <property type="evidence" value="ECO:0007669"/>
    <property type="project" value="UniProtKB-UniRule"/>
</dbReference>
<keyword evidence="1 6" id="KW-0540">Nuclease</keyword>
<keyword evidence="5 6" id="KW-0234">DNA repair</keyword>
<dbReference type="NCBIfam" id="TIGR00632">
    <property type="entry name" value="vsr"/>
    <property type="match status" value="1"/>
</dbReference>
<evidence type="ECO:0000259" key="7">
    <source>
        <dbReference type="Pfam" id="PF04480"/>
    </source>
</evidence>
<dbReference type="AlphaFoldDB" id="A0AAU9DGP9"/>
<feature type="domain" description="DUF559" evidence="7">
    <location>
        <begin position="94"/>
        <end position="135"/>
    </location>
</feature>
<proteinExistence type="inferred from homology"/>
<dbReference type="Gene3D" id="3.40.960.10">
    <property type="entry name" value="VSR Endonuclease"/>
    <property type="match status" value="1"/>
</dbReference>
<evidence type="ECO:0000256" key="4">
    <source>
        <dbReference type="ARBA" id="ARBA00022801"/>
    </source>
</evidence>
<organism evidence="8 9">
    <name type="scientific">Xylocopilactobacillus apis</name>
    <dbReference type="NCBI Taxonomy" id="2932183"/>
    <lineage>
        <taxon>Bacteria</taxon>
        <taxon>Bacillati</taxon>
        <taxon>Bacillota</taxon>
        <taxon>Bacilli</taxon>
        <taxon>Lactobacillales</taxon>
        <taxon>Lactobacillaceae</taxon>
        <taxon>Xylocopilactobacillus</taxon>
    </lineage>
</organism>
<evidence type="ECO:0000256" key="6">
    <source>
        <dbReference type="PIRNR" id="PIRNR018267"/>
    </source>
</evidence>
<dbReference type="InterPro" id="IPR007569">
    <property type="entry name" value="DUF559"/>
</dbReference>
<dbReference type="InterPro" id="IPR011335">
    <property type="entry name" value="Restrct_endonuc-II-like"/>
</dbReference>
<evidence type="ECO:0000256" key="2">
    <source>
        <dbReference type="ARBA" id="ARBA00022759"/>
    </source>
</evidence>
<sequence>MSNHIITREQRSFNMSQIRSTNTKPEIKLRKALWNRGVRYRKNLNTLPGKPDIAITKSKIAVFIDGEFWHGYKWNENKNNIHSNRDYWIPKIEKNINRDKEINQQLKMMEWKVLRFWSKDVIKNTEYCVEKILLLVRS</sequence>
<dbReference type="SUPFAM" id="SSF52980">
    <property type="entry name" value="Restriction endonuclease-like"/>
    <property type="match status" value="1"/>
</dbReference>
<name>A0AAU9DGP9_9LACO</name>
<dbReference type="Pfam" id="PF03852">
    <property type="entry name" value="Vsr"/>
    <property type="match status" value="1"/>
</dbReference>
<reference evidence="8 9" key="1">
    <citation type="journal article" date="2023" name="Microbiol. Spectr.">
        <title>Symbiosis of Carpenter Bees with Uncharacterized Lactic Acid Bacteria Showing NAD Auxotrophy.</title>
        <authorList>
            <person name="Kawasaki S."/>
            <person name="Ozawa K."/>
            <person name="Mori T."/>
            <person name="Yamamoto A."/>
            <person name="Ito M."/>
            <person name="Ohkuma M."/>
            <person name="Sakamoto M."/>
            <person name="Matsutani M."/>
        </authorList>
    </citation>
    <scope>NUCLEOTIDE SEQUENCE [LARGE SCALE GENOMIC DNA]</scope>
    <source>
        <strain evidence="8 9">KimC2</strain>
    </source>
</reference>
<evidence type="ECO:0000256" key="5">
    <source>
        <dbReference type="ARBA" id="ARBA00023204"/>
    </source>
</evidence>
<dbReference type="GO" id="GO:0004519">
    <property type="term" value="F:endonuclease activity"/>
    <property type="evidence" value="ECO:0007669"/>
    <property type="project" value="UniProtKB-KW"/>
</dbReference>
<protein>
    <recommendedName>
        <fullName evidence="6">Very short patch repair endonuclease</fullName>
        <ecNumber evidence="6">3.1.-.-</ecNumber>
    </recommendedName>
</protein>
<evidence type="ECO:0000313" key="8">
    <source>
        <dbReference type="EMBL" id="BDR57451.1"/>
    </source>
</evidence>